<dbReference type="Gene3D" id="3.30.70.330">
    <property type="match status" value="1"/>
</dbReference>
<dbReference type="InterPro" id="IPR000504">
    <property type="entry name" value="RRM_dom"/>
</dbReference>
<dbReference type="PANTHER" id="PTHR21245">
    <property type="entry name" value="HETEROGENEOUS NUCLEAR RIBONUCLEOPROTEIN"/>
    <property type="match status" value="1"/>
</dbReference>
<sequence length="265" mass="30010">MAVKSKKPTPTKESPVVKVEKSKKKKKSASPKVDHVEKDVSEAVARKIKVNPPQDSDEKMATEGVVDPGEADKKPTRGLRGFDRFPPKPRAPRHELCVCVKNLKKETTDEDLAEFFKAVGKVVKVRYLHCKRAAFVRFEKTGCVERALALDNTSLKGWPVYVESMRPVKPSKNIRPTGPTEKQLKRVEEQRKRAAKRAAKREKQNKKREAKEQKKKEEEAKEQNKTNGEPEPEVKNGETKATKKASKAKGQLHAKTKKSKENQKK</sequence>
<keyword evidence="1 2" id="KW-0694">RNA-binding</keyword>
<feature type="compositionally biased region" description="Basic and acidic residues" evidence="3">
    <location>
        <begin position="70"/>
        <end position="87"/>
    </location>
</feature>
<dbReference type="STRING" id="74873.A0A084VM37"/>
<dbReference type="SUPFAM" id="SSF54928">
    <property type="entry name" value="RNA-binding domain, RBD"/>
    <property type="match status" value="1"/>
</dbReference>
<dbReference type="InterPro" id="IPR035979">
    <property type="entry name" value="RBD_domain_sf"/>
</dbReference>
<dbReference type="PROSITE" id="PS50102">
    <property type="entry name" value="RRM"/>
    <property type="match status" value="1"/>
</dbReference>
<feature type="region of interest" description="Disordered" evidence="3">
    <location>
        <begin position="1"/>
        <end position="87"/>
    </location>
</feature>
<feature type="compositionally biased region" description="Basic residues" evidence="3">
    <location>
        <begin position="242"/>
        <end position="258"/>
    </location>
</feature>
<dbReference type="OrthoDB" id="7744799at2759"/>
<dbReference type="VEuPathDB" id="VectorBase:ASIC006741"/>
<dbReference type="Pfam" id="PF00076">
    <property type="entry name" value="RRM_1"/>
    <property type="match status" value="1"/>
</dbReference>
<evidence type="ECO:0000313" key="6">
    <source>
        <dbReference type="EnsemblMetazoa" id="ASIC006741-PA"/>
    </source>
</evidence>
<dbReference type="EMBL" id="KE524975">
    <property type="protein sequence ID" value="KFB39031.1"/>
    <property type="molecule type" value="Genomic_DNA"/>
</dbReference>
<feature type="compositionally biased region" description="Basic and acidic residues" evidence="3">
    <location>
        <begin position="32"/>
        <end position="45"/>
    </location>
</feature>
<evidence type="ECO:0000313" key="5">
    <source>
        <dbReference type="EMBL" id="KFB39031.1"/>
    </source>
</evidence>
<feature type="compositionally biased region" description="Basic and acidic residues" evidence="3">
    <location>
        <begin position="182"/>
        <end position="192"/>
    </location>
</feature>
<evidence type="ECO:0000256" key="1">
    <source>
        <dbReference type="ARBA" id="ARBA00022884"/>
    </source>
</evidence>
<evidence type="ECO:0000256" key="3">
    <source>
        <dbReference type="SAM" id="MobiDB-lite"/>
    </source>
</evidence>
<accession>A0A084VM37</accession>
<name>A0A084VM37_ANOSI</name>
<keyword evidence="7" id="KW-1185">Reference proteome</keyword>
<feature type="compositionally biased region" description="Basic and acidic residues" evidence="3">
    <location>
        <begin position="232"/>
        <end position="241"/>
    </location>
</feature>
<dbReference type="AlphaFoldDB" id="A0A084VM37"/>
<dbReference type="EMBL" id="ATLV01014577">
    <property type="status" value="NOT_ANNOTATED_CDS"/>
    <property type="molecule type" value="Genomic_DNA"/>
</dbReference>
<evidence type="ECO:0000313" key="7">
    <source>
        <dbReference type="Proteomes" id="UP000030765"/>
    </source>
</evidence>
<feature type="compositionally biased region" description="Basic residues" evidence="3">
    <location>
        <begin position="193"/>
        <end position="206"/>
    </location>
</feature>
<reference evidence="5 7" key="1">
    <citation type="journal article" date="2014" name="BMC Genomics">
        <title>Genome sequence of Anopheles sinensis provides insight into genetics basis of mosquito competence for malaria parasites.</title>
        <authorList>
            <person name="Zhou D."/>
            <person name="Zhang D."/>
            <person name="Ding G."/>
            <person name="Shi L."/>
            <person name="Hou Q."/>
            <person name="Ye Y."/>
            <person name="Xu Y."/>
            <person name="Zhou H."/>
            <person name="Xiong C."/>
            <person name="Li S."/>
            <person name="Yu J."/>
            <person name="Hong S."/>
            <person name="Yu X."/>
            <person name="Zou P."/>
            <person name="Chen C."/>
            <person name="Chang X."/>
            <person name="Wang W."/>
            <person name="Lv Y."/>
            <person name="Sun Y."/>
            <person name="Ma L."/>
            <person name="Shen B."/>
            <person name="Zhu C."/>
        </authorList>
    </citation>
    <scope>NUCLEOTIDE SEQUENCE [LARGE SCALE GENOMIC DNA]</scope>
</reference>
<reference evidence="6" key="2">
    <citation type="submission" date="2020-05" db="UniProtKB">
        <authorList>
            <consortium name="EnsemblMetazoa"/>
        </authorList>
    </citation>
    <scope>IDENTIFICATION</scope>
</reference>
<feature type="region of interest" description="Disordered" evidence="3">
    <location>
        <begin position="169"/>
        <end position="265"/>
    </location>
</feature>
<feature type="domain" description="RRM" evidence="4">
    <location>
        <begin position="96"/>
        <end position="167"/>
    </location>
</feature>
<proteinExistence type="predicted"/>
<evidence type="ECO:0000256" key="2">
    <source>
        <dbReference type="PROSITE-ProRule" id="PRU00176"/>
    </source>
</evidence>
<organism evidence="5">
    <name type="scientific">Anopheles sinensis</name>
    <name type="common">Mosquito</name>
    <dbReference type="NCBI Taxonomy" id="74873"/>
    <lineage>
        <taxon>Eukaryota</taxon>
        <taxon>Metazoa</taxon>
        <taxon>Ecdysozoa</taxon>
        <taxon>Arthropoda</taxon>
        <taxon>Hexapoda</taxon>
        <taxon>Insecta</taxon>
        <taxon>Pterygota</taxon>
        <taxon>Neoptera</taxon>
        <taxon>Endopterygota</taxon>
        <taxon>Diptera</taxon>
        <taxon>Nematocera</taxon>
        <taxon>Culicoidea</taxon>
        <taxon>Culicidae</taxon>
        <taxon>Anophelinae</taxon>
        <taxon>Anopheles</taxon>
    </lineage>
</organism>
<feature type="compositionally biased region" description="Basic and acidic residues" evidence="3">
    <location>
        <begin position="207"/>
        <end position="224"/>
    </location>
</feature>
<dbReference type="Proteomes" id="UP000030765">
    <property type="component" value="Unassembled WGS sequence"/>
</dbReference>
<dbReference type="EnsemblMetazoa" id="ASIC006741-RA">
    <property type="protein sequence ID" value="ASIC006741-PA"/>
    <property type="gene ID" value="ASIC006741"/>
</dbReference>
<dbReference type="CDD" id="cd00590">
    <property type="entry name" value="RRM_SF"/>
    <property type="match status" value="1"/>
</dbReference>
<dbReference type="VEuPathDB" id="VectorBase:ASIS009228"/>
<protein>
    <submittedName>
        <fullName evidence="5">AGAP009336-PA-like protein</fullName>
    </submittedName>
</protein>
<evidence type="ECO:0000259" key="4">
    <source>
        <dbReference type="PROSITE" id="PS50102"/>
    </source>
</evidence>
<gene>
    <name evidence="5" type="ORF">ZHAS_00006741</name>
</gene>
<dbReference type="InterPro" id="IPR012677">
    <property type="entry name" value="Nucleotide-bd_a/b_plait_sf"/>
</dbReference>
<dbReference type="GO" id="GO:0003723">
    <property type="term" value="F:RNA binding"/>
    <property type="evidence" value="ECO:0007669"/>
    <property type="project" value="UniProtKB-UniRule"/>
</dbReference>
<dbReference type="SMART" id="SM00360">
    <property type="entry name" value="RRM"/>
    <property type="match status" value="1"/>
</dbReference>